<dbReference type="PANTHER" id="PTHR18763:SF0">
    <property type="entry name" value="WD REPEAT-CONTAINING PROTEIN 18"/>
    <property type="match status" value="1"/>
</dbReference>
<dbReference type="GeneID" id="39978209"/>
<gene>
    <name evidence="3" type="ORF">cubi_01418</name>
</gene>
<dbReference type="Gene3D" id="2.130.10.10">
    <property type="entry name" value="YVTN repeat-like/Quinoprotein amine dehydrogenase"/>
    <property type="match status" value="2"/>
</dbReference>
<sequence length="502" mass="57001">MEKITLVSNCNGVYSLDSNTGIASQAYKDCNASKFSVSYIGNSTRYFAGFQANKPILHIWNNKSEPIYRVSLPEIIKCCEFQDDGGVVYAGGLSGTIYIWVVTTGQLLNCWLPHYKPINKMRLIQSNSVLVSCSDDCYIQAFLVSELLESNNSSVFPKPIIKWNVHSASINDFFTLNLSSNFLNQSIISVGGDFSLNFLTFKSEKPQASLNFSTQLHSCTSSECGKLLFVGGGNGTIYKIYHDEISKVNINNVFKLLGHSGSVKTCIYSKGRLFSSATDGVRIWDVITGSCTAQLPQFGDGIISILNTRVSTSYLSLSVPFFKPFQKNISKYCNIIGINIPTKDRRSEIKSEIYQLSNRTDSIRYLNISLLTFNHISKKRKNGMNKKMENKTFVNEKNNMIKLVVEKCIFLELSKLKSSCGMQRNGNNFEFLRNCVIPYSKFKEAKNEKIEEKKKEQPINQNFINKPKIRYKLIKNCGISKFSRKLYLRMLLRKKYFKLSRH</sequence>
<evidence type="ECO:0000313" key="3">
    <source>
        <dbReference type="EMBL" id="OII72085.1"/>
    </source>
</evidence>
<dbReference type="GO" id="GO:0006261">
    <property type="term" value="P:DNA-templated DNA replication"/>
    <property type="evidence" value="ECO:0007669"/>
    <property type="project" value="TreeGrafter"/>
</dbReference>
<keyword evidence="2" id="KW-0677">Repeat</keyword>
<evidence type="ECO:0000313" key="4">
    <source>
        <dbReference type="Proteomes" id="UP000186176"/>
    </source>
</evidence>
<protein>
    <submittedName>
        <fullName evidence="3">Uncharacterized protein</fullName>
    </submittedName>
</protein>
<dbReference type="PANTHER" id="PTHR18763">
    <property type="entry name" value="WD-REPEAT PROTEIN 18"/>
    <property type="match status" value="1"/>
</dbReference>
<reference evidence="3 4" key="1">
    <citation type="submission" date="2016-10" db="EMBL/GenBank/DDBJ databases">
        <title>Reductive evolution of mitochondrial metabolism and differential evolution of invasion-related proteins in Cryptosporidium.</title>
        <authorList>
            <person name="Liu S."/>
            <person name="Roellig D.M."/>
            <person name="Guo Y."/>
            <person name="Li N."/>
            <person name="Frace M.A."/>
            <person name="Tang K."/>
            <person name="Zhang L."/>
            <person name="Feng Y."/>
            <person name="Xiao L."/>
        </authorList>
    </citation>
    <scope>NUCLEOTIDE SEQUENCE [LARGE SCALE GENOMIC DNA]</scope>
    <source>
        <strain evidence="3">39726</strain>
    </source>
</reference>
<evidence type="ECO:0000256" key="1">
    <source>
        <dbReference type="ARBA" id="ARBA00022574"/>
    </source>
</evidence>
<dbReference type="InterPro" id="IPR036322">
    <property type="entry name" value="WD40_repeat_dom_sf"/>
</dbReference>
<proteinExistence type="predicted"/>
<dbReference type="AlphaFoldDB" id="A0A1J4MGV6"/>
<dbReference type="OrthoDB" id="6252103at2759"/>
<dbReference type="InterPro" id="IPR015943">
    <property type="entry name" value="WD40/YVTN_repeat-like_dom_sf"/>
</dbReference>
<dbReference type="SUPFAM" id="SSF50978">
    <property type="entry name" value="WD40 repeat-like"/>
    <property type="match status" value="1"/>
</dbReference>
<dbReference type="Pfam" id="PF00400">
    <property type="entry name" value="WD40"/>
    <property type="match status" value="1"/>
</dbReference>
<organism evidence="3 4">
    <name type="scientific">Cryptosporidium ubiquitum</name>
    <dbReference type="NCBI Taxonomy" id="857276"/>
    <lineage>
        <taxon>Eukaryota</taxon>
        <taxon>Sar</taxon>
        <taxon>Alveolata</taxon>
        <taxon>Apicomplexa</taxon>
        <taxon>Conoidasida</taxon>
        <taxon>Coccidia</taxon>
        <taxon>Eucoccidiorida</taxon>
        <taxon>Eimeriorina</taxon>
        <taxon>Cryptosporidiidae</taxon>
        <taxon>Cryptosporidium</taxon>
    </lineage>
</organism>
<accession>A0A1J4MGV6</accession>
<keyword evidence="1" id="KW-0853">WD repeat</keyword>
<comment type="caution">
    <text evidence="3">The sequence shown here is derived from an EMBL/GenBank/DDBJ whole genome shotgun (WGS) entry which is preliminary data.</text>
</comment>
<dbReference type="InterPro" id="IPR045227">
    <property type="entry name" value="WDR18/Ipi3/RID3"/>
</dbReference>
<dbReference type="InterPro" id="IPR001680">
    <property type="entry name" value="WD40_rpt"/>
</dbReference>
<keyword evidence="4" id="KW-1185">Reference proteome</keyword>
<dbReference type="RefSeq" id="XP_028873657.1">
    <property type="nucleotide sequence ID" value="XM_029018430.1"/>
</dbReference>
<dbReference type="GO" id="GO:0005656">
    <property type="term" value="C:nuclear pre-replicative complex"/>
    <property type="evidence" value="ECO:0007669"/>
    <property type="project" value="TreeGrafter"/>
</dbReference>
<name>A0A1J4MGV6_9CRYT</name>
<dbReference type="EMBL" id="LRBP01000025">
    <property type="protein sequence ID" value="OII72085.1"/>
    <property type="molecule type" value="Genomic_DNA"/>
</dbReference>
<dbReference type="GO" id="GO:0006364">
    <property type="term" value="P:rRNA processing"/>
    <property type="evidence" value="ECO:0007669"/>
    <property type="project" value="TreeGrafter"/>
</dbReference>
<evidence type="ECO:0000256" key="2">
    <source>
        <dbReference type="ARBA" id="ARBA00022737"/>
    </source>
</evidence>
<dbReference type="VEuPathDB" id="CryptoDB:cubi_01418"/>
<dbReference type="GO" id="GO:0120330">
    <property type="term" value="C:rixosome complex"/>
    <property type="evidence" value="ECO:0007669"/>
    <property type="project" value="TreeGrafter"/>
</dbReference>
<dbReference type="Proteomes" id="UP000186176">
    <property type="component" value="Unassembled WGS sequence"/>
</dbReference>
<dbReference type="SMART" id="SM00320">
    <property type="entry name" value="WD40"/>
    <property type="match status" value="4"/>
</dbReference>